<gene>
    <name evidence="1" type="ORF">MECH1_V1_2617</name>
</gene>
<name>A0ABM9NL70_9GAMM</name>
<accession>A0ABM9NL70</accession>
<proteinExistence type="predicted"/>
<evidence type="ECO:0000313" key="1">
    <source>
        <dbReference type="EMBL" id="CAL1241393.1"/>
    </source>
</evidence>
<dbReference type="RefSeq" id="WP_348757913.1">
    <property type="nucleotide sequence ID" value="NZ_OZ026884.1"/>
</dbReference>
<dbReference type="EMBL" id="OZ026884">
    <property type="protein sequence ID" value="CAL1241393.1"/>
    <property type="molecule type" value="Genomic_DNA"/>
</dbReference>
<keyword evidence="2" id="KW-1185">Reference proteome</keyword>
<protein>
    <submittedName>
        <fullName evidence="1">Uncharacterized protein</fullName>
    </submittedName>
</protein>
<organism evidence="1 2">
    <name type="scientific">Candidatus Methylocalor cossyra</name>
    <dbReference type="NCBI Taxonomy" id="3108543"/>
    <lineage>
        <taxon>Bacteria</taxon>
        <taxon>Pseudomonadati</taxon>
        <taxon>Pseudomonadota</taxon>
        <taxon>Gammaproteobacteria</taxon>
        <taxon>Methylococcales</taxon>
        <taxon>Methylococcaceae</taxon>
        <taxon>Candidatus Methylocalor</taxon>
    </lineage>
</organism>
<reference evidence="1 2" key="1">
    <citation type="submission" date="2024-04" db="EMBL/GenBank/DDBJ databases">
        <authorList>
            <person name="Cremers G."/>
        </authorList>
    </citation>
    <scope>NUCLEOTIDE SEQUENCE [LARGE SCALE GENOMIC DNA]</scope>
    <source>
        <strain evidence="1">MeCH1-AG</strain>
    </source>
</reference>
<dbReference type="Proteomes" id="UP001497493">
    <property type="component" value="Chromosome"/>
</dbReference>
<evidence type="ECO:0000313" key="2">
    <source>
        <dbReference type="Proteomes" id="UP001497493"/>
    </source>
</evidence>
<sequence length="289" mass="33110">MLTRYVLMNFGPNDALYWEAHWCLLGLLAHAPEPREIVMLTDHPGYFRWFEGAVRIQALSAGELEEWQGPRRYFFRTLIKSLEFGLTAAPTPEVVVYMDTDTATRDSLAPLIRQVQAGHVLLDCREYNLYQSGRQGNKAALRLWQQVGERDWAGVPIDRATDMWNTGITALGRSDAPLIQAALSVCDALLAAGCEHRLTEQIAMSAVLTRDGRAREINPRRLEPVVSHYWANKRGWNEAITGHLATLRHRGLSLEEAVAYYRDNPITRPVWVPRTRTWHRWLRVEPLCR</sequence>